<evidence type="ECO:0000256" key="3">
    <source>
        <dbReference type="ARBA" id="ARBA00022679"/>
    </source>
</evidence>
<protein>
    <recommendedName>
        <fullName evidence="4">S-adenosyl-L-methionine-dependent methyltransferase</fullName>
        <ecNumber evidence="4">2.1.1.-</ecNumber>
    </recommendedName>
</protein>
<comment type="function">
    <text evidence="4">Exhibits S-adenosyl-L-methionine-dependent methyltransferase activity.</text>
</comment>
<evidence type="ECO:0000256" key="1">
    <source>
        <dbReference type="ARBA" id="ARBA00008138"/>
    </source>
</evidence>
<keyword evidence="4" id="KW-0949">S-adenosyl-L-methionine</keyword>
<organism evidence="5 6">
    <name type="scientific">Paraburkholderia dioscoreae</name>
    <dbReference type="NCBI Taxonomy" id="2604047"/>
    <lineage>
        <taxon>Bacteria</taxon>
        <taxon>Pseudomonadati</taxon>
        <taxon>Pseudomonadota</taxon>
        <taxon>Betaproteobacteria</taxon>
        <taxon>Burkholderiales</taxon>
        <taxon>Burkholderiaceae</taxon>
        <taxon>Paraburkholderia</taxon>
    </lineage>
</organism>
<dbReference type="SUPFAM" id="SSF53335">
    <property type="entry name" value="S-adenosyl-L-methionine-dependent methyltransferases"/>
    <property type="match status" value="1"/>
</dbReference>
<comment type="similarity">
    <text evidence="1 4">Belongs to the UPF0677 family.</text>
</comment>
<reference evidence="5 6" key="1">
    <citation type="submission" date="2019-08" db="EMBL/GenBank/DDBJ databases">
        <authorList>
            <person name="Herpell B J."/>
        </authorList>
    </citation>
    <scope>NUCLEOTIDE SEQUENCE [LARGE SCALE GENOMIC DNA]</scope>
    <source>
        <strain evidence="6">Msb3</strain>
        <plasmid evidence="5 6">pI</plasmid>
    </source>
</reference>
<keyword evidence="6" id="KW-1185">Reference proteome</keyword>
<dbReference type="InterPro" id="IPR029063">
    <property type="entry name" value="SAM-dependent_MTases_sf"/>
</dbReference>
<dbReference type="NCBIfam" id="TIGR00027">
    <property type="entry name" value="mthyl_TIGR00027"/>
    <property type="match status" value="1"/>
</dbReference>
<keyword evidence="3 5" id="KW-0808">Transferase</keyword>
<proteinExistence type="inferred from homology"/>
<evidence type="ECO:0000256" key="4">
    <source>
        <dbReference type="RuleBase" id="RU362030"/>
    </source>
</evidence>
<dbReference type="Proteomes" id="UP000325811">
    <property type="component" value="Plasmid pI"/>
</dbReference>
<dbReference type="Gene3D" id="3.40.50.150">
    <property type="entry name" value="Vaccinia Virus protein VP39"/>
    <property type="match status" value="1"/>
</dbReference>
<evidence type="ECO:0000313" key="5">
    <source>
        <dbReference type="EMBL" id="VVD31072.1"/>
    </source>
</evidence>
<dbReference type="InterPro" id="IPR011610">
    <property type="entry name" value="SAM_mthyl_Trfase_ML2640-like"/>
</dbReference>
<dbReference type="InterPro" id="IPR007213">
    <property type="entry name" value="Ppm1/Ppm2/Tcmp"/>
</dbReference>
<dbReference type="KEGG" id="pdio:PDMSB3_0236.2"/>
<accession>A0A5Q4YWS2</accession>
<dbReference type="GO" id="GO:0008168">
    <property type="term" value="F:methyltransferase activity"/>
    <property type="evidence" value="ECO:0007669"/>
    <property type="project" value="UniProtKB-UniRule"/>
</dbReference>
<dbReference type="AlphaFoldDB" id="A0A5Q4YWS2"/>
<dbReference type="Pfam" id="PF04072">
    <property type="entry name" value="LCM"/>
    <property type="match status" value="1"/>
</dbReference>
<dbReference type="GO" id="GO:0032259">
    <property type="term" value="P:methylation"/>
    <property type="evidence" value="ECO:0007669"/>
    <property type="project" value="UniProtKB-KW"/>
</dbReference>
<dbReference type="PANTHER" id="PTHR43619">
    <property type="entry name" value="S-ADENOSYL-L-METHIONINE-DEPENDENT METHYLTRANSFERASE YKTD-RELATED"/>
    <property type="match status" value="1"/>
</dbReference>
<keyword evidence="5" id="KW-0614">Plasmid</keyword>
<gene>
    <name evidence="5" type="ORF">PDMSB3_0236</name>
</gene>
<keyword evidence="2 4" id="KW-0489">Methyltransferase</keyword>
<name>A0A5Q4YWS2_9BURK</name>
<evidence type="ECO:0000256" key="2">
    <source>
        <dbReference type="ARBA" id="ARBA00022603"/>
    </source>
</evidence>
<evidence type="ECO:0000313" key="6">
    <source>
        <dbReference type="Proteomes" id="UP000325811"/>
    </source>
</evidence>
<dbReference type="EMBL" id="LR699555">
    <property type="protein sequence ID" value="VVD31072.1"/>
    <property type="molecule type" value="Genomic_DNA"/>
</dbReference>
<dbReference type="RefSeq" id="WP_165190060.1">
    <property type="nucleotide sequence ID" value="NZ_LR699555.1"/>
</dbReference>
<dbReference type="EC" id="2.1.1.-" evidence="4"/>
<sequence>MVTVDTRPPSQSALRVAMLRAAHQLLDEPIILDDPFALQVLGDHISAAVREDRYTFNDPIMRTMRAAVIARSRYAEDMLHAAYARGTRQYVLVGAGLDTFALRNPYPDLRVYEMDLVDTQQWKTDNLRERPRATDYVSCNVNTESLLDALDRTSFDRTEPALFSWLGVTPYVEETSIRGVLRDVSRLAQGTVIVFDYRVATEALSPLEQAIEAHAAEIFRQMGEPWVASFTPERLQLLLRDCGLTSVEDLGTGEINARYYARRKDGLQSSGGGFRMTCASV</sequence>
<geneLocation type="plasmid" evidence="5 6">
    <name>pI</name>
</geneLocation>
<dbReference type="PANTHER" id="PTHR43619:SF2">
    <property type="entry name" value="S-ADENOSYL-L-METHIONINE-DEPENDENT METHYLTRANSFERASES SUPERFAMILY PROTEIN"/>
    <property type="match status" value="1"/>
</dbReference>